<feature type="domain" description="CCHC-type" evidence="2">
    <location>
        <begin position="193"/>
        <end position="206"/>
    </location>
</feature>
<dbReference type="Proteomes" id="UP000583929">
    <property type="component" value="Unassembled WGS sequence"/>
</dbReference>
<dbReference type="AlphaFoldDB" id="A0A7J6DQW0"/>
<evidence type="ECO:0000256" key="1">
    <source>
        <dbReference type="PROSITE-ProRule" id="PRU00047"/>
    </source>
</evidence>
<sequence length="213" mass="24220">MWWWIWWYGGNNDGGDKGGGNGGTLMVIMVVEASVTLTPCASSLKALSTFCFYGKVVAPMFVDEATVIDFVSKSWHKAVVVAAIYEEGINSNYFEFGFELVEDRNWALDNDPWCIRGYSLILQAWSSRENRKLHFASLKTWVQIHNLPHEYYSTANGNFLGGLAGKVLKVDIRKINQWKKWLQFKFKKLGIFCYNCGYLGHQPRGCHLSSPVT</sequence>
<gene>
    <name evidence="3" type="ORF">G4B88_016790</name>
</gene>
<evidence type="ECO:0000313" key="3">
    <source>
        <dbReference type="EMBL" id="KAF4348366.1"/>
    </source>
</evidence>
<evidence type="ECO:0000259" key="2">
    <source>
        <dbReference type="PROSITE" id="PS50158"/>
    </source>
</evidence>
<dbReference type="InterPro" id="IPR025558">
    <property type="entry name" value="DUF4283"/>
</dbReference>
<dbReference type="InterPro" id="IPR040256">
    <property type="entry name" value="At4g02000-like"/>
</dbReference>
<dbReference type="EMBL" id="JAATIQ010000694">
    <property type="protein sequence ID" value="KAF4348366.1"/>
    <property type="molecule type" value="Genomic_DNA"/>
</dbReference>
<dbReference type="GO" id="GO:0003676">
    <property type="term" value="F:nucleic acid binding"/>
    <property type="evidence" value="ECO:0007669"/>
    <property type="project" value="InterPro"/>
</dbReference>
<dbReference type="PROSITE" id="PS50158">
    <property type="entry name" value="ZF_CCHC"/>
    <property type="match status" value="1"/>
</dbReference>
<reference evidence="3 4" key="1">
    <citation type="journal article" date="2020" name="bioRxiv">
        <title>Sequence and annotation of 42 cannabis genomes reveals extensive copy number variation in cannabinoid synthesis and pathogen resistance genes.</title>
        <authorList>
            <person name="Mckernan K.J."/>
            <person name="Helbert Y."/>
            <person name="Kane L.T."/>
            <person name="Ebling H."/>
            <person name="Zhang L."/>
            <person name="Liu B."/>
            <person name="Eaton Z."/>
            <person name="Mclaughlin S."/>
            <person name="Kingan S."/>
            <person name="Baybayan P."/>
            <person name="Concepcion G."/>
            <person name="Jordan M."/>
            <person name="Riva A."/>
            <person name="Barbazuk W."/>
            <person name="Harkins T."/>
        </authorList>
    </citation>
    <scope>NUCLEOTIDE SEQUENCE [LARGE SCALE GENOMIC DNA]</scope>
    <source>
        <strain evidence="4">cv. Jamaican Lion 4</strain>
        <tissue evidence="3">Leaf</tissue>
    </source>
</reference>
<dbReference type="InterPro" id="IPR001878">
    <property type="entry name" value="Znf_CCHC"/>
</dbReference>
<dbReference type="InterPro" id="IPR025836">
    <property type="entry name" value="Zn_knuckle_CX2CX4HX4C"/>
</dbReference>
<dbReference type="PANTHER" id="PTHR31286:SF167">
    <property type="entry name" value="OS09G0268800 PROTEIN"/>
    <property type="match status" value="1"/>
</dbReference>
<keyword evidence="1" id="KW-0863">Zinc-finger</keyword>
<keyword evidence="1" id="KW-0479">Metal-binding</keyword>
<dbReference type="Pfam" id="PF14392">
    <property type="entry name" value="zf-CCHC_4"/>
    <property type="match status" value="1"/>
</dbReference>
<dbReference type="Pfam" id="PF14111">
    <property type="entry name" value="DUF4283"/>
    <property type="match status" value="1"/>
</dbReference>
<keyword evidence="4" id="KW-1185">Reference proteome</keyword>
<protein>
    <recommendedName>
        <fullName evidence="2">CCHC-type domain-containing protein</fullName>
    </recommendedName>
</protein>
<proteinExistence type="predicted"/>
<evidence type="ECO:0000313" key="4">
    <source>
        <dbReference type="Proteomes" id="UP000583929"/>
    </source>
</evidence>
<accession>A0A7J6DQW0</accession>
<comment type="caution">
    <text evidence="3">The sequence shown here is derived from an EMBL/GenBank/DDBJ whole genome shotgun (WGS) entry which is preliminary data.</text>
</comment>
<keyword evidence="1" id="KW-0862">Zinc</keyword>
<name>A0A7J6DQW0_CANSA</name>
<organism evidence="3 4">
    <name type="scientific">Cannabis sativa</name>
    <name type="common">Hemp</name>
    <name type="synonym">Marijuana</name>
    <dbReference type="NCBI Taxonomy" id="3483"/>
    <lineage>
        <taxon>Eukaryota</taxon>
        <taxon>Viridiplantae</taxon>
        <taxon>Streptophyta</taxon>
        <taxon>Embryophyta</taxon>
        <taxon>Tracheophyta</taxon>
        <taxon>Spermatophyta</taxon>
        <taxon>Magnoliopsida</taxon>
        <taxon>eudicotyledons</taxon>
        <taxon>Gunneridae</taxon>
        <taxon>Pentapetalae</taxon>
        <taxon>rosids</taxon>
        <taxon>fabids</taxon>
        <taxon>Rosales</taxon>
        <taxon>Cannabaceae</taxon>
        <taxon>Cannabis</taxon>
    </lineage>
</organism>
<feature type="non-terminal residue" evidence="3">
    <location>
        <position position="1"/>
    </location>
</feature>
<dbReference type="GO" id="GO:0008270">
    <property type="term" value="F:zinc ion binding"/>
    <property type="evidence" value="ECO:0007669"/>
    <property type="project" value="UniProtKB-KW"/>
</dbReference>
<dbReference type="PANTHER" id="PTHR31286">
    <property type="entry name" value="GLYCINE-RICH CELL WALL STRUCTURAL PROTEIN 1.8-LIKE"/>
    <property type="match status" value="1"/>
</dbReference>